<accession>A0AAW5LLL4</accession>
<gene>
    <name evidence="1" type="ORF">NQ032_03395</name>
</gene>
<reference evidence="1" key="1">
    <citation type="submission" date="2022-07" db="EMBL/GenBank/DDBJ databases">
        <title>Bacterial species isolated from the porcine tonsil microbiota.</title>
        <authorList>
            <person name="Oliveira I.M.F."/>
        </authorList>
    </citation>
    <scope>NUCLEOTIDE SEQUENCE</scope>
    <source>
        <strain evidence="1">8QC2O2</strain>
    </source>
</reference>
<organism evidence="1 2">
    <name type="scientific">Mammaliicoccus sciuri</name>
    <name type="common">Staphylococcus sciuri</name>
    <dbReference type="NCBI Taxonomy" id="1296"/>
    <lineage>
        <taxon>Bacteria</taxon>
        <taxon>Bacillati</taxon>
        <taxon>Bacillota</taxon>
        <taxon>Bacilli</taxon>
        <taxon>Bacillales</taxon>
        <taxon>Staphylococcaceae</taxon>
        <taxon>Mammaliicoccus</taxon>
    </lineage>
</organism>
<comment type="caution">
    <text evidence="1">The sequence shown here is derived from an EMBL/GenBank/DDBJ whole genome shotgun (WGS) entry which is preliminary data.</text>
</comment>
<name>A0AAW5LLL4_MAMSC</name>
<evidence type="ECO:0000313" key="1">
    <source>
        <dbReference type="EMBL" id="MCQ9302663.1"/>
    </source>
</evidence>
<dbReference type="EMBL" id="JANILD010000001">
    <property type="protein sequence ID" value="MCQ9302663.1"/>
    <property type="molecule type" value="Genomic_DNA"/>
</dbReference>
<dbReference type="RefSeq" id="WP_058591548.1">
    <property type="nucleotide sequence ID" value="NZ_CP048732.1"/>
</dbReference>
<sequence>MTSNQKKIYSVFARLFEEFKVSDQRCWLEIDRNKNGIAINFTHWHDSYESNNKWIAIYENHPESFERLKNHMVEVMRGKALIKKGL</sequence>
<dbReference type="Proteomes" id="UP001204068">
    <property type="component" value="Unassembled WGS sequence"/>
</dbReference>
<evidence type="ECO:0008006" key="3">
    <source>
        <dbReference type="Google" id="ProtNLM"/>
    </source>
</evidence>
<protein>
    <recommendedName>
        <fullName evidence="3">DUF4268 domain-containing protein</fullName>
    </recommendedName>
</protein>
<evidence type="ECO:0000313" key="2">
    <source>
        <dbReference type="Proteomes" id="UP001204068"/>
    </source>
</evidence>
<proteinExistence type="predicted"/>
<dbReference type="AlphaFoldDB" id="A0AAW5LLL4"/>